<feature type="transmembrane region" description="Helical" evidence="2">
    <location>
        <begin position="46"/>
        <end position="64"/>
    </location>
</feature>
<gene>
    <name evidence="3" type="ORF">ACFQ08_05510</name>
</gene>
<evidence type="ECO:0000313" key="3">
    <source>
        <dbReference type="EMBL" id="MFD0884011.1"/>
    </source>
</evidence>
<keyword evidence="2" id="KW-0472">Membrane</keyword>
<name>A0ABW3DKZ5_9ACTN</name>
<keyword evidence="2" id="KW-1133">Transmembrane helix</keyword>
<evidence type="ECO:0000313" key="4">
    <source>
        <dbReference type="Proteomes" id="UP001597024"/>
    </source>
</evidence>
<comment type="caution">
    <text evidence="3">The sequence shown here is derived from an EMBL/GenBank/DDBJ whole genome shotgun (WGS) entry which is preliminary data.</text>
</comment>
<sequence length="70" mass="7798">PPTRSPSPPAPPPTVSPSPESSVLGMQRQRIQDRFAERRQGTDRRLVILVLFTGVISVTAVALLKRRPRR</sequence>
<protein>
    <recommendedName>
        <fullName evidence="5">Serine/threonine protein kinase</fullName>
    </recommendedName>
</protein>
<feature type="region of interest" description="Disordered" evidence="1">
    <location>
        <begin position="1"/>
        <end position="27"/>
    </location>
</feature>
<evidence type="ECO:0000256" key="1">
    <source>
        <dbReference type="SAM" id="MobiDB-lite"/>
    </source>
</evidence>
<proteinExistence type="predicted"/>
<feature type="non-terminal residue" evidence="3">
    <location>
        <position position="1"/>
    </location>
</feature>
<reference evidence="4" key="1">
    <citation type="journal article" date="2019" name="Int. J. Syst. Evol. Microbiol.">
        <title>The Global Catalogue of Microorganisms (GCM) 10K type strain sequencing project: providing services to taxonomists for standard genome sequencing and annotation.</title>
        <authorList>
            <consortium name="The Broad Institute Genomics Platform"/>
            <consortium name="The Broad Institute Genome Sequencing Center for Infectious Disease"/>
            <person name="Wu L."/>
            <person name="Ma J."/>
        </authorList>
    </citation>
    <scope>NUCLEOTIDE SEQUENCE [LARGE SCALE GENOMIC DNA]</scope>
    <source>
        <strain evidence="4">CCUG 62974</strain>
    </source>
</reference>
<evidence type="ECO:0000256" key="2">
    <source>
        <dbReference type="SAM" id="Phobius"/>
    </source>
</evidence>
<dbReference type="EMBL" id="JBHTHX010000101">
    <property type="protein sequence ID" value="MFD0884011.1"/>
    <property type="molecule type" value="Genomic_DNA"/>
</dbReference>
<organism evidence="3 4">
    <name type="scientific">Streptosporangium algeriense</name>
    <dbReference type="NCBI Taxonomy" id="1682748"/>
    <lineage>
        <taxon>Bacteria</taxon>
        <taxon>Bacillati</taxon>
        <taxon>Actinomycetota</taxon>
        <taxon>Actinomycetes</taxon>
        <taxon>Streptosporangiales</taxon>
        <taxon>Streptosporangiaceae</taxon>
        <taxon>Streptosporangium</taxon>
    </lineage>
</organism>
<keyword evidence="2" id="KW-0812">Transmembrane</keyword>
<keyword evidence="4" id="KW-1185">Reference proteome</keyword>
<accession>A0ABW3DKZ5</accession>
<dbReference type="Proteomes" id="UP001597024">
    <property type="component" value="Unassembled WGS sequence"/>
</dbReference>
<feature type="compositionally biased region" description="Pro residues" evidence="1">
    <location>
        <begin position="1"/>
        <end position="16"/>
    </location>
</feature>
<evidence type="ECO:0008006" key="5">
    <source>
        <dbReference type="Google" id="ProtNLM"/>
    </source>
</evidence>